<proteinExistence type="predicted"/>
<comment type="caution">
    <text evidence="1">The sequence shown here is derived from an EMBL/GenBank/DDBJ whole genome shotgun (WGS) entry which is preliminary data.</text>
</comment>
<accession>A0A4S9LDE9</accession>
<name>A0A4S9LDE9_AURPU</name>
<protein>
    <submittedName>
        <fullName evidence="1">Uncharacterized protein</fullName>
    </submittedName>
</protein>
<gene>
    <name evidence="1" type="ORF">D6D01_04191</name>
</gene>
<evidence type="ECO:0000313" key="2">
    <source>
        <dbReference type="Proteomes" id="UP000306584"/>
    </source>
</evidence>
<organism evidence="1 2">
    <name type="scientific">Aureobasidium pullulans</name>
    <name type="common">Black yeast</name>
    <name type="synonym">Pullularia pullulans</name>
    <dbReference type="NCBI Taxonomy" id="5580"/>
    <lineage>
        <taxon>Eukaryota</taxon>
        <taxon>Fungi</taxon>
        <taxon>Dikarya</taxon>
        <taxon>Ascomycota</taxon>
        <taxon>Pezizomycotina</taxon>
        <taxon>Dothideomycetes</taxon>
        <taxon>Dothideomycetidae</taxon>
        <taxon>Dothideales</taxon>
        <taxon>Saccotheciaceae</taxon>
        <taxon>Aureobasidium</taxon>
    </lineage>
</organism>
<dbReference type="Proteomes" id="UP000306584">
    <property type="component" value="Unassembled WGS sequence"/>
</dbReference>
<feature type="non-terminal residue" evidence="1">
    <location>
        <position position="1"/>
    </location>
</feature>
<evidence type="ECO:0000313" key="1">
    <source>
        <dbReference type="EMBL" id="THY27188.1"/>
    </source>
</evidence>
<reference evidence="1 2" key="1">
    <citation type="submission" date="2018-10" db="EMBL/GenBank/DDBJ databases">
        <title>Fifty Aureobasidium pullulans genomes reveal a recombining polyextremotolerant generalist.</title>
        <authorList>
            <person name="Gostincar C."/>
            <person name="Turk M."/>
            <person name="Zajc J."/>
            <person name="Gunde-Cimerman N."/>
        </authorList>
    </citation>
    <scope>NUCLEOTIDE SEQUENCE [LARGE SCALE GENOMIC DNA]</scope>
    <source>
        <strain evidence="1 2">EXF-6604</strain>
    </source>
</reference>
<dbReference type="EMBL" id="QZBD01000132">
    <property type="protein sequence ID" value="THY27188.1"/>
    <property type="molecule type" value="Genomic_DNA"/>
</dbReference>
<dbReference type="AlphaFoldDB" id="A0A4S9LDE9"/>
<sequence length="136" mass="14930">KGAESQNTIGWISNVHLKWDKLDSGLRKASVQLLPEQPSLCGYVLKVEGQNTSSGRVQSSQSSLIGRYKVTCQQFIPVIQTNLGPDGSPSGVNLRQVRIGLEHKDNMDRAVSRRQATLQSRCARLLCSTKLLGLVK</sequence>